<evidence type="ECO:0000313" key="1">
    <source>
        <dbReference type="EMBL" id="MBB5199497.1"/>
    </source>
</evidence>
<comment type="caution">
    <text evidence="1">The sequence shown here is derived from an EMBL/GenBank/DDBJ whole genome shotgun (WGS) entry which is preliminary data.</text>
</comment>
<name>A0A840RMG8_9BURK</name>
<gene>
    <name evidence="1" type="ORF">HNR39_001324</name>
</gene>
<dbReference type="SUPFAM" id="SSF53474">
    <property type="entry name" value="alpha/beta-Hydrolases"/>
    <property type="match status" value="1"/>
</dbReference>
<keyword evidence="1" id="KW-0378">Hydrolase</keyword>
<proteinExistence type="predicted"/>
<dbReference type="InterPro" id="IPR029058">
    <property type="entry name" value="AB_hydrolase_fold"/>
</dbReference>
<dbReference type="Proteomes" id="UP000571084">
    <property type="component" value="Unassembled WGS sequence"/>
</dbReference>
<dbReference type="AlphaFoldDB" id="A0A840RMG8"/>
<dbReference type="PIRSF" id="PIRSF031982">
    <property type="entry name" value="UCP031982_abhydr"/>
    <property type="match status" value="1"/>
</dbReference>
<dbReference type="EMBL" id="JACHHQ010000002">
    <property type="protein sequence ID" value="MBB5199497.1"/>
    <property type="molecule type" value="Genomic_DNA"/>
</dbReference>
<evidence type="ECO:0000313" key="2">
    <source>
        <dbReference type="Proteomes" id="UP000571084"/>
    </source>
</evidence>
<keyword evidence="2" id="KW-1185">Reference proteome</keyword>
<sequence>MPTQVTPTSPNVGQNAGMRTMTVRNADHPSMPVALFYPSKSPTKTMRLGPYAPVMAFNGVPELPLKGIVLVSHGSGGGQLAHHNLAVRLAQSGYLVAAPQHPGDNWEDRSLVLADDYFAERPRQLSRLLDALLIDPFWRDVVAGLQVGALGHSVGGFSVIALAGGMGDPQQMLRHCAATADDQLFCQLVGDPHGLAGSNDPDLAVNKASEAGSAAINFDVQDKRIRAVFAMAPPGVAFAGDSLKRIKVPLRIITAEKDIVSPPKYHGDWLRARLPQAAFEEVPNAGHFAFMAPPVAQLMSDAGNPGENPPGFDREQYLLTLEQQVVTFFDEKITMR</sequence>
<protein>
    <submittedName>
        <fullName evidence="1">Putative dienelactone hydrolase</fullName>
    </submittedName>
</protein>
<dbReference type="RefSeq" id="WP_168054876.1">
    <property type="nucleotide sequence ID" value="NZ_JAAOZT010000006.1"/>
</dbReference>
<dbReference type="Gene3D" id="3.40.50.1820">
    <property type="entry name" value="alpha/beta hydrolase"/>
    <property type="match status" value="1"/>
</dbReference>
<dbReference type="InterPro" id="IPR016986">
    <property type="entry name" value="UCP031982_abhydr"/>
</dbReference>
<accession>A0A840RMG8</accession>
<organism evidence="1 2">
    <name type="scientific">Glaciimonas immobilis</name>
    <dbReference type="NCBI Taxonomy" id="728004"/>
    <lineage>
        <taxon>Bacteria</taxon>
        <taxon>Pseudomonadati</taxon>
        <taxon>Pseudomonadota</taxon>
        <taxon>Betaproteobacteria</taxon>
        <taxon>Burkholderiales</taxon>
        <taxon>Oxalobacteraceae</taxon>
        <taxon>Glaciimonas</taxon>
    </lineage>
</organism>
<reference evidence="1 2" key="1">
    <citation type="submission" date="2020-08" db="EMBL/GenBank/DDBJ databases">
        <title>Genomic Encyclopedia of Type Strains, Phase IV (KMG-IV): sequencing the most valuable type-strain genomes for metagenomic binning, comparative biology and taxonomic classification.</title>
        <authorList>
            <person name="Goeker M."/>
        </authorList>
    </citation>
    <scope>NUCLEOTIDE SEQUENCE [LARGE SCALE GENOMIC DNA]</scope>
    <source>
        <strain evidence="1 2">DSM 23240</strain>
    </source>
</reference>
<dbReference type="GO" id="GO:0016787">
    <property type="term" value="F:hydrolase activity"/>
    <property type="evidence" value="ECO:0007669"/>
    <property type="project" value="UniProtKB-KW"/>
</dbReference>